<dbReference type="Proteomes" id="UP000198885">
    <property type="component" value="Unassembled WGS sequence"/>
</dbReference>
<dbReference type="InterPro" id="IPR002549">
    <property type="entry name" value="AI-2E-like"/>
</dbReference>
<sequence>MENDQKRSRETLAQVGITRRRLRNIERLLWGIFLLAAFTAIYFSRNMLLPLVLAILIALTLSPAVRALRRLGVPRMISAVALVASIVVGSLALGWGMSGPLTTMMEEAPTIGTRLERRLAGVSDSFQQMKEATEEVQKITDGQNEPAPGAPEPQQVELRESDLLSTAMASVAQAGSAAAIALVVSLFLLAGWDSMQLRIVNALDTFHDKRRAISIVRDIERQISRYLGAITLINAALGLCIGLAMHLLGMPSAWLWGVGAFLLNYLPYLGAVIGIAASAAVALLTFSTVGEAALVPMAYLGLTALEGQFITPMLVGRRLEMNALAVFITVLFWGWLWGIPGALMAVPFLVCLKVVCDHIEGLRVLGSFLSASDFREARVEPSRPEPH</sequence>
<protein>
    <submittedName>
        <fullName evidence="8">Predicted PurR-regulated permease PerM</fullName>
    </submittedName>
</protein>
<feature type="transmembrane region" description="Helical" evidence="7">
    <location>
        <begin position="167"/>
        <end position="189"/>
    </location>
</feature>
<feature type="transmembrane region" description="Helical" evidence="7">
    <location>
        <begin position="226"/>
        <end position="249"/>
    </location>
</feature>
<evidence type="ECO:0000313" key="9">
    <source>
        <dbReference type="Proteomes" id="UP000198885"/>
    </source>
</evidence>
<feature type="transmembrane region" description="Helical" evidence="7">
    <location>
        <begin position="51"/>
        <end position="69"/>
    </location>
</feature>
<dbReference type="GO" id="GO:0055085">
    <property type="term" value="P:transmembrane transport"/>
    <property type="evidence" value="ECO:0007669"/>
    <property type="project" value="TreeGrafter"/>
</dbReference>
<feature type="transmembrane region" description="Helical" evidence="7">
    <location>
        <begin position="323"/>
        <end position="350"/>
    </location>
</feature>
<keyword evidence="9" id="KW-1185">Reference proteome</keyword>
<evidence type="ECO:0000256" key="4">
    <source>
        <dbReference type="ARBA" id="ARBA00022989"/>
    </source>
</evidence>
<gene>
    <name evidence="8" type="ORF">SAMN04490244_102239</name>
</gene>
<evidence type="ECO:0000256" key="6">
    <source>
        <dbReference type="SAM" id="MobiDB-lite"/>
    </source>
</evidence>
<comment type="subcellular location">
    <subcellularLocation>
        <location evidence="1">Membrane</location>
        <topology evidence="1">Multi-pass membrane protein</topology>
    </subcellularLocation>
</comment>
<feature type="transmembrane region" description="Helical" evidence="7">
    <location>
        <begin position="76"/>
        <end position="97"/>
    </location>
</feature>
<dbReference type="PANTHER" id="PTHR21716">
    <property type="entry name" value="TRANSMEMBRANE PROTEIN"/>
    <property type="match status" value="1"/>
</dbReference>
<evidence type="ECO:0000256" key="3">
    <source>
        <dbReference type="ARBA" id="ARBA00022692"/>
    </source>
</evidence>
<dbReference type="RefSeq" id="WP_235859769.1">
    <property type="nucleotide sequence ID" value="NZ_CBDDGO010000004.1"/>
</dbReference>
<dbReference type="EMBL" id="FOGU01000002">
    <property type="protein sequence ID" value="SER71091.1"/>
    <property type="molecule type" value="Genomic_DNA"/>
</dbReference>
<feature type="region of interest" description="Disordered" evidence="6">
    <location>
        <begin position="133"/>
        <end position="154"/>
    </location>
</feature>
<organism evidence="8 9">
    <name type="scientific">Tranquillimonas rosea</name>
    <dbReference type="NCBI Taxonomy" id="641238"/>
    <lineage>
        <taxon>Bacteria</taxon>
        <taxon>Pseudomonadati</taxon>
        <taxon>Pseudomonadota</taxon>
        <taxon>Alphaproteobacteria</taxon>
        <taxon>Rhodobacterales</taxon>
        <taxon>Roseobacteraceae</taxon>
        <taxon>Tranquillimonas</taxon>
    </lineage>
</organism>
<accession>A0A1H9RDY3</accession>
<dbReference type="STRING" id="641238.SAMN04490244_102239"/>
<evidence type="ECO:0000256" key="7">
    <source>
        <dbReference type="SAM" id="Phobius"/>
    </source>
</evidence>
<keyword evidence="5 7" id="KW-0472">Membrane</keyword>
<feature type="transmembrane region" description="Helical" evidence="7">
    <location>
        <begin position="28"/>
        <end position="45"/>
    </location>
</feature>
<dbReference type="PANTHER" id="PTHR21716:SF16">
    <property type="entry name" value="BLL1467 PROTEIN"/>
    <property type="match status" value="1"/>
</dbReference>
<evidence type="ECO:0000256" key="1">
    <source>
        <dbReference type="ARBA" id="ARBA00004141"/>
    </source>
</evidence>
<comment type="similarity">
    <text evidence="2">Belongs to the autoinducer-2 exporter (AI-2E) (TC 2.A.86) family.</text>
</comment>
<feature type="transmembrane region" description="Helical" evidence="7">
    <location>
        <begin position="269"/>
        <end position="302"/>
    </location>
</feature>
<reference evidence="8 9" key="1">
    <citation type="submission" date="2016-10" db="EMBL/GenBank/DDBJ databases">
        <authorList>
            <person name="de Groot N.N."/>
        </authorList>
    </citation>
    <scope>NUCLEOTIDE SEQUENCE [LARGE SCALE GENOMIC DNA]</scope>
    <source>
        <strain evidence="8 9">DSM 23042</strain>
    </source>
</reference>
<dbReference type="AlphaFoldDB" id="A0A1H9RDY3"/>
<proteinExistence type="inferred from homology"/>
<name>A0A1H9RDY3_9RHOB</name>
<dbReference type="Pfam" id="PF01594">
    <property type="entry name" value="AI-2E_transport"/>
    <property type="match status" value="1"/>
</dbReference>
<keyword evidence="4 7" id="KW-1133">Transmembrane helix</keyword>
<evidence type="ECO:0000256" key="2">
    <source>
        <dbReference type="ARBA" id="ARBA00009773"/>
    </source>
</evidence>
<dbReference type="GO" id="GO:0016020">
    <property type="term" value="C:membrane"/>
    <property type="evidence" value="ECO:0007669"/>
    <property type="project" value="UniProtKB-SubCell"/>
</dbReference>
<keyword evidence="3 7" id="KW-0812">Transmembrane</keyword>
<evidence type="ECO:0000256" key="5">
    <source>
        <dbReference type="ARBA" id="ARBA00023136"/>
    </source>
</evidence>
<evidence type="ECO:0000313" key="8">
    <source>
        <dbReference type="EMBL" id="SER71091.1"/>
    </source>
</evidence>